<proteinExistence type="predicted"/>
<name>A0ABV4KV80_9VIBR</name>
<evidence type="ECO:0000313" key="2">
    <source>
        <dbReference type="Proteomes" id="UP001569175"/>
    </source>
</evidence>
<gene>
    <name evidence="1" type="ORF">ACED57_21460</name>
</gene>
<dbReference type="RefSeq" id="WP_371708471.1">
    <property type="nucleotide sequence ID" value="NZ_JBGOOL010000092.1"/>
</dbReference>
<comment type="caution">
    <text evidence="1">The sequence shown here is derived from an EMBL/GenBank/DDBJ whole genome shotgun (WGS) entry which is preliminary data.</text>
</comment>
<keyword evidence="2" id="KW-1185">Reference proteome</keyword>
<organism evidence="1 2">
    <name type="scientific">Vibrio atlanticus</name>
    <dbReference type="NCBI Taxonomy" id="693153"/>
    <lineage>
        <taxon>Bacteria</taxon>
        <taxon>Pseudomonadati</taxon>
        <taxon>Pseudomonadota</taxon>
        <taxon>Gammaproteobacteria</taxon>
        <taxon>Vibrionales</taxon>
        <taxon>Vibrionaceae</taxon>
        <taxon>Vibrio</taxon>
    </lineage>
</organism>
<evidence type="ECO:0000313" key="1">
    <source>
        <dbReference type="EMBL" id="MEZ8055683.1"/>
    </source>
</evidence>
<accession>A0ABV4KV80</accession>
<protein>
    <submittedName>
        <fullName evidence="1">Uncharacterized protein</fullName>
    </submittedName>
</protein>
<reference evidence="1 2" key="1">
    <citation type="submission" date="2024-06" db="EMBL/GenBank/DDBJ databases">
        <authorList>
            <person name="Steensen K."/>
            <person name="Seneca J."/>
            <person name="Bartlau N."/>
            <person name="Yu A.X."/>
            <person name="Polz M.F."/>
        </authorList>
    </citation>
    <scope>NUCLEOTIDE SEQUENCE [LARGE SCALE GENOMIC DNA]</scope>
    <source>
        <strain evidence="1 2">1F9</strain>
    </source>
</reference>
<dbReference type="EMBL" id="JBGOOL010000092">
    <property type="protein sequence ID" value="MEZ8055683.1"/>
    <property type="molecule type" value="Genomic_DNA"/>
</dbReference>
<dbReference type="Proteomes" id="UP001569175">
    <property type="component" value="Unassembled WGS sequence"/>
</dbReference>
<sequence>MTPPSLSKFVLIKFDYVTPEMRFFIAGLLFDYFNEGGFVLSAKDLSGKYGVSLKTVNSTLKYLVQSGYAKRSNFSVKRGRPIGRYAFTSELKKKLNEPSDWIDSIRTSRFWEQAVINLLQASSTERSTFTVSNRYLICILVLFANELGVVENIPASRIAKILSFSSLRLRSQLSHLVSNQVLLSYTSGVTGKYLFGKSSGIYYLNIEAVAKALGKSLETASFRQVYRERLSSDGDRYSIKSLYRLAQRTEGSESEVSKKELMQEEEYQKRWWYSYNRQSFDLVKCFLSDQKMTRVPEYLQAKLEQYIAEYLSIKSMSDEQSEAYADLKKKISEECIPKKWHEDLEERNVFATEDSFTQLTETLFSITEEVASGYTDYFDLSSIRNASFRIASNEDGFTIEAFKHRGKHYEK</sequence>